<dbReference type="AlphaFoldDB" id="A0A835L9H1"/>
<evidence type="ECO:0000313" key="3">
    <source>
        <dbReference type="Proteomes" id="UP000631114"/>
    </source>
</evidence>
<keyword evidence="1" id="KW-0175">Coiled coil</keyword>
<organism evidence="2 3">
    <name type="scientific">Coptis chinensis</name>
    <dbReference type="NCBI Taxonomy" id="261450"/>
    <lineage>
        <taxon>Eukaryota</taxon>
        <taxon>Viridiplantae</taxon>
        <taxon>Streptophyta</taxon>
        <taxon>Embryophyta</taxon>
        <taxon>Tracheophyta</taxon>
        <taxon>Spermatophyta</taxon>
        <taxon>Magnoliopsida</taxon>
        <taxon>Ranunculales</taxon>
        <taxon>Ranunculaceae</taxon>
        <taxon>Coptidoideae</taxon>
        <taxon>Coptis</taxon>
    </lineage>
</organism>
<reference evidence="2 3" key="1">
    <citation type="submission" date="2020-10" db="EMBL/GenBank/DDBJ databases">
        <title>The Coptis chinensis genome and diversification of protoberbering-type alkaloids.</title>
        <authorList>
            <person name="Wang B."/>
            <person name="Shu S."/>
            <person name="Song C."/>
            <person name="Liu Y."/>
        </authorList>
    </citation>
    <scope>NUCLEOTIDE SEQUENCE [LARGE SCALE GENOMIC DNA]</scope>
    <source>
        <strain evidence="2">HL-2020</strain>
        <tissue evidence="2">Leaf</tissue>
    </source>
</reference>
<sequence>MDEQRRIVCVELERLANESKKQFESSASKREREDLLKQRDSALREAHLWRSGLAKARERVVILEAAIVRAEERAKVAEADAGSKIKEAMEKELASVKDREELLAYVNALQAQAKSYDQSLASKPGFALRF</sequence>
<proteinExistence type="predicted"/>
<dbReference type="Proteomes" id="UP000631114">
    <property type="component" value="Unassembled WGS sequence"/>
</dbReference>
<accession>A0A835L9H1</accession>
<comment type="caution">
    <text evidence="2">The sequence shown here is derived from an EMBL/GenBank/DDBJ whole genome shotgun (WGS) entry which is preliminary data.</text>
</comment>
<gene>
    <name evidence="2" type="ORF">IFM89_039860</name>
</gene>
<dbReference type="OrthoDB" id="10588921at2759"/>
<dbReference type="EMBL" id="JADFTS010000061">
    <property type="protein sequence ID" value="KAF9586988.1"/>
    <property type="molecule type" value="Genomic_DNA"/>
</dbReference>
<feature type="coiled-coil region" evidence="1">
    <location>
        <begin position="53"/>
        <end position="80"/>
    </location>
</feature>
<evidence type="ECO:0000256" key="1">
    <source>
        <dbReference type="SAM" id="Coils"/>
    </source>
</evidence>
<protein>
    <submittedName>
        <fullName evidence="2">Uncharacterized protein</fullName>
    </submittedName>
</protein>
<name>A0A835L9H1_9MAGN</name>
<evidence type="ECO:0000313" key="2">
    <source>
        <dbReference type="EMBL" id="KAF9586988.1"/>
    </source>
</evidence>
<keyword evidence="3" id="KW-1185">Reference proteome</keyword>